<reference evidence="1 2" key="1">
    <citation type="submission" date="2016-10" db="EMBL/GenBank/DDBJ databases">
        <authorList>
            <person name="de Groot N.N."/>
        </authorList>
    </citation>
    <scope>NUCLEOTIDE SEQUENCE [LARGE SCALE GENOMIC DNA]</scope>
    <source>
        <strain evidence="1 2">CGMCC 4.5739</strain>
    </source>
</reference>
<dbReference type="STRING" id="910347.SAMN05421773_1115"/>
<organism evidence="1 2">
    <name type="scientific">Streptomyces aidingensis</name>
    <dbReference type="NCBI Taxonomy" id="910347"/>
    <lineage>
        <taxon>Bacteria</taxon>
        <taxon>Bacillati</taxon>
        <taxon>Actinomycetota</taxon>
        <taxon>Actinomycetes</taxon>
        <taxon>Kitasatosporales</taxon>
        <taxon>Streptomycetaceae</taxon>
        <taxon>Streptomyces</taxon>
    </lineage>
</organism>
<sequence>MTATDIAPAEIDDLELAVHRLGATYSAHPPQALWPVAAGHRLHADSLLQRRHTLRQGRELAHLAGMLSVILAWLAHDLGRTALVPTLGADAWHHGEQAGSPEVSAWSQDVVCTDALYAERPLDALTAATRGLAVAPAGSNAAIRLTAQLARAQAVIGNRSGFAEAAVRAHAFREHIPLRGTGLFAVDAMRIVSYDATSHGRLGNHERARAAAEEAIRHYAPAAGPGHAPTRLAIARLDLATAHAALGEPEGAISTARQALTGDRVVQSVKDRARLLGRTLLLRYPDLPEARAFHEELPALAGPPGTLTRS</sequence>
<protein>
    <recommendedName>
        <fullName evidence="3">Tetratricopeptide repeat-containing protein</fullName>
    </recommendedName>
</protein>
<evidence type="ECO:0000313" key="1">
    <source>
        <dbReference type="EMBL" id="SFD19423.1"/>
    </source>
</evidence>
<evidence type="ECO:0000313" key="2">
    <source>
        <dbReference type="Proteomes" id="UP000199207"/>
    </source>
</evidence>
<dbReference type="AlphaFoldDB" id="A0A1I1QJI3"/>
<gene>
    <name evidence="1" type="ORF">SAMN05421773_1115</name>
</gene>
<dbReference type="SUPFAM" id="SSF48452">
    <property type="entry name" value="TPR-like"/>
    <property type="match status" value="1"/>
</dbReference>
<keyword evidence="2" id="KW-1185">Reference proteome</keyword>
<dbReference type="InterPro" id="IPR011990">
    <property type="entry name" value="TPR-like_helical_dom_sf"/>
</dbReference>
<dbReference type="Proteomes" id="UP000199207">
    <property type="component" value="Unassembled WGS sequence"/>
</dbReference>
<proteinExistence type="predicted"/>
<evidence type="ECO:0008006" key="3">
    <source>
        <dbReference type="Google" id="ProtNLM"/>
    </source>
</evidence>
<dbReference type="Gene3D" id="1.25.40.10">
    <property type="entry name" value="Tetratricopeptide repeat domain"/>
    <property type="match status" value="1"/>
</dbReference>
<dbReference type="EMBL" id="FOLM01000011">
    <property type="protein sequence ID" value="SFD19423.1"/>
    <property type="molecule type" value="Genomic_DNA"/>
</dbReference>
<accession>A0A1I1QJI3</accession>
<name>A0A1I1QJI3_9ACTN</name>